<evidence type="ECO:0000256" key="1">
    <source>
        <dbReference type="SAM" id="SignalP"/>
    </source>
</evidence>
<evidence type="ECO:0000313" key="2">
    <source>
        <dbReference type="Proteomes" id="UP000887575"/>
    </source>
</evidence>
<reference evidence="3" key="1">
    <citation type="submission" date="2024-02" db="UniProtKB">
        <authorList>
            <consortium name="WormBaseParasite"/>
        </authorList>
    </citation>
    <scope>IDENTIFICATION</scope>
</reference>
<dbReference type="Proteomes" id="UP000887575">
    <property type="component" value="Unassembled WGS sequence"/>
</dbReference>
<keyword evidence="2" id="KW-1185">Reference proteome</keyword>
<accession>A0AAF3EK75</accession>
<feature type="signal peptide" evidence="1">
    <location>
        <begin position="1"/>
        <end position="21"/>
    </location>
</feature>
<protein>
    <submittedName>
        <fullName evidence="3">Uncharacterized protein</fullName>
    </submittedName>
</protein>
<evidence type="ECO:0000313" key="3">
    <source>
        <dbReference type="WBParaSite" id="MBELARI_LOCUS14403"/>
    </source>
</evidence>
<dbReference type="WBParaSite" id="MBELARI_LOCUS14403">
    <property type="protein sequence ID" value="MBELARI_LOCUS14403"/>
    <property type="gene ID" value="MBELARI_LOCUS14403"/>
</dbReference>
<dbReference type="AlphaFoldDB" id="A0AAF3EK75"/>
<keyword evidence="1" id="KW-0732">Signal</keyword>
<organism evidence="2 3">
    <name type="scientific">Mesorhabditis belari</name>
    <dbReference type="NCBI Taxonomy" id="2138241"/>
    <lineage>
        <taxon>Eukaryota</taxon>
        <taxon>Metazoa</taxon>
        <taxon>Ecdysozoa</taxon>
        <taxon>Nematoda</taxon>
        <taxon>Chromadorea</taxon>
        <taxon>Rhabditida</taxon>
        <taxon>Rhabditina</taxon>
        <taxon>Rhabditomorpha</taxon>
        <taxon>Rhabditoidea</taxon>
        <taxon>Rhabditidae</taxon>
        <taxon>Mesorhabditinae</taxon>
        <taxon>Mesorhabditis</taxon>
    </lineage>
</organism>
<sequence>MLVSKLFAFLVICSVITVASSGPVVYAACLTICTAACGVGVIVGTGGIGAVAAPGCFQACMAGCAITGIAPTP</sequence>
<feature type="chain" id="PRO_5042269186" evidence="1">
    <location>
        <begin position="22"/>
        <end position="73"/>
    </location>
</feature>
<name>A0AAF3EK75_9BILA</name>
<proteinExistence type="predicted"/>